<organism evidence="3 4">
    <name type="scientific">Eragrostis curvula</name>
    <name type="common">weeping love grass</name>
    <dbReference type="NCBI Taxonomy" id="38414"/>
    <lineage>
        <taxon>Eukaryota</taxon>
        <taxon>Viridiplantae</taxon>
        <taxon>Streptophyta</taxon>
        <taxon>Embryophyta</taxon>
        <taxon>Tracheophyta</taxon>
        <taxon>Spermatophyta</taxon>
        <taxon>Magnoliopsida</taxon>
        <taxon>Liliopsida</taxon>
        <taxon>Poales</taxon>
        <taxon>Poaceae</taxon>
        <taxon>PACMAD clade</taxon>
        <taxon>Chloridoideae</taxon>
        <taxon>Eragrostideae</taxon>
        <taxon>Eragrostidinae</taxon>
        <taxon>Eragrostis</taxon>
    </lineage>
</organism>
<dbReference type="PANTHER" id="PTHR34710">
    <property type="entry name" value="OS03G0834100 PROTEIN"/>
    <property type="match status" value="1"/>
</dbReference>
<dbReference type="Proteomes" id="UP000324897">
    <property type="component" value="Chromosome 1"/>
</dbReference>
<sequence length="156" mass="16869">MVPRGSKPAPPPSPREEREPTPSRQTLTCAELAVEHYMNQAFLASENHGDEHELVEAVASSAFNFNGIWVHVNFLAKEKGAAGCVGLSPSFFFAEVKGDNKGFSCVSCVKMDSGNPRDLGGCRMCPHKILHPAAGGYRTAQPIQKVAARKKCVIVF</sequence>
<evidence type="ECO:0000259" key="2">
    <source>
        <dbReference type="Pfam" id="PF12274"/>
    </source>
</evidence>
<dbReference type="EMBL" id="RWGY01000011">
    <property type="protein sequence ID" value="TVU29398.1"/>
    <property type="molecule type" value="Genomic_DNA"/>
</dbReference>
<evidence type="ECO:0000256" key="1">
    <source>
        <dbReference type="SAM" id="MobiDB-lite"/>
    </source>
</evidence>
<accession>A0A5J9V1N5</accession>
<feature type="region of interest" description="Disordered" evidence="1">
    <location>
        <begin position="1"/>
        <end position="25"/>
    </location>
</feature>
<gene>
    <name evidence="3" type="ORF">EJB05_20962</name>
</gene>
<evidence type="ECO:0000313" key="4">
    <source>
        <dbReference type="Proteomes" id="UP000324897"/>
    </source>
</evidence>
<dbReference type="Gramene" id="TVU29398">
    <property type="protein sequence ID" value="TVU29398"/>
    <property type="gene ID" value="EJB05_20962"/>
</dbReference>
<dbReference type="PANTHER" id="PTHR34710:SF15">
    <property type="entry name" value="OS03G0834100 PROTEIN"/>
    <property type="match status" value="1"/>
</dbReference>
<reference evidence="3 4" key="1">
    <citation type="journal article" date="2019" name="Sci. Rep.">
        <title>A high-quality genome of Eragrostis curvula grass provides insights into Poaceae evolution and supports new strategies to enhance forage quality.</title>
        <authorList>
            <person name="Carballo J."/>
            <person name="Santos B.A.C.M."/>
            <person name="Zappacosta D."/>
            <person name="Garbus I."/>
            <person name="Selva J.P."/>
            <person name="Gallo C.A."/>
            <person name="Diaz A."/>
            <person name="Albertini E."/>
            <person name="Caccamo M."/>
            <person name="Echenique V."/>
        </authorList>
    </citation>
    <scope>NUCLEOTIDE SEQUENCE [LARGE SCALE GENOMIC DNA]</scope>
    <source>
        <strain evidence="4">cv. Victoria</strain>
        <tissue evidence="3">Leaf</tissue>
    </source>
</reference>
<protein>
    <recommendedName>
        <fullName evidence="2">DUF3615 domain-containing protein</fullName>
    </recommendedName>
</protein>
<dbReference type="InterPro" id="IPR022059">
    <property type="entry name" value="DUF3615"/>
</dbReference>
<feature type="domain" description="DUF3615" evidence="2">
    <location>
        <begin position="31"/>
        <end position="132"/>
    </location>
</feature>
<keyword evidence="4" id="KW-1185">Reference proteome</keyword>
<proteinExistence type="predicted"/>
<evidence type="ECO:0000313" key="3">
    <source>
        <dbReference type="EMBL" id="TVU29398.1"/>
    </source>
</evidence>
<dbReference type="AlphaFoldDB" id="A0A5J9V1N5"/>
<dbReference type="Pfam" id="PF12274">
    <property type="entry name" value="DUF3615"/>
    <property type="match status" value="1"/>
</dbReference>
<comment type="caution">
    <text evidence="3">The sequence shown here is derived from an EMBL/GenBank/DDBJ whole genome shotgun (WGS) entry which is preliminary data.</text>
</comment>
<dbReference type="OrthoDB" id="688093at2759"/>
<name>A0A5J9V1N5_9POAL</name>